<dbReference type="InterPro" id="IPR029063">
    <property type="entry name" value="SAM-dependent_MTases_sf"/>
</dbReference>
<proteinExistence type="predicted"/>
<dbReference type="PANTHER" id="PTHR39290:SF6">
    <property type="entry name" value="S-ADENOSYL-L-METHIONINE-DEPENDENT METHYLTRANSFERASES SUPERFAMILY PROTEIN"/>
    <property type="match status" value="1"/>
</dbReference>
<keyword evidence="2" id="KW-1185">Reference proteome</keyword>
<reference evidence="1 2" key="1">
    <citation type="journal article" date="2024" name="Nat. Commun.">
        <title>Phylogenomics reveals the evolutionary origins of lichenization in chlorophyte algae.</title>
        <authorList>
            <person name="Puginier C."/>
            <person name="Libourel C."/>
            <person name="Otte J."/>
            <person name="Skaloud P."/>
            <person name="Haon M."/>
            <person name="Grisel S."/>
            <person name="Petersen M."/>
            <person name="Berrin J.G."/>
            <person name="Delaux P.M."/>
            <person name="Dal Grande F."/>
            <person name="Keller J."/>
        </authorList>
    </citation>
    <scope>NUCLEOTIDE SEQUENCE [LARGE SCALE GENOMIC DNA]</scope>
    <source>
        <strain evidence="1 2">SAG 245.80</strain>
    </source>
</reference>
<name>A0AAW1RTW5_9CHLO</name>
<protein>
    <submittedName>
        <fullName evidence="1">Uncharacterized protein</fullName>
    </submittedName>
</protein>
<evidence type="ECO:0000313" key="1">
    <source>
        <dbReference type="EMBL" id="KAK9837237.1"/>
    </source>
</evidence>
<comment type="caution">
    <text evidence="1">The sequence shown here is derived from an EMBL/GenBank/DDBJ whole genome shotgun (WGS) entry which is preliminary data.</text>
</comment>
<dbReference type="AlphaFoldDB" id="A0AAW1RTW5"/>
<dbReference type="Proteomes" id="UP001445335">
    <property type="component" value="Unassembled WGS sequence"/>
</dbReference>
<accession>A0AAW1RTW5</accession>
<organism evidence="1 2">
    <name type="scientific">Elliptochloris bilobata</name>
    <dbReference type="NCBI Taxonomy" id="381761"/>
    <lineage>
        <taxon>Eukaryota</taxon>
        <taxon>Viridiplantae</taxon>
        <taxon>Chlorophyta</taxon>
        <taxon>core chlorophytes</taxon>
        <taxon>Trebouxiophyceae</taxon>
        <taxon>Trebouxiophyceae incertae sedis</taxon>
        <taxon>Elliptochloris clade</taxon>
        <taxon>Elliptochloris</taxon>
    </lineage>
</organism>
<evidence type="ECO:0000313" key="2">
    <source>
        <dbReference type="Proteomes" id="UP001445335"/>
    </source>
</evidence>
<dbReference type="EMBL" id="JALJOU010000022">
    <property type="protein sequence ID" value="KAK9837237.1"/>
    <property type="molecule type" value="Genomic_DNA"/>
</dbReference>
<gene>
    <name evidence="1" type="ORF">WJX81_000930</name>
</gene>
<dbReference type="SUPFAM" id="SSF53335">
    <property type="entry name" value="S-adenosyl-L-methionine-dependent methyltransferases"/>
    <property type="match status" value="1"/>
</dbReference>
<dbReference type="PANTHER" id="PTHR39290">
    <property type="entry name" value="C3H1-TYPE DOMAIN-CONTAINING PROTEIN-RELATED"/>
    <property type="match status" value="1"/>
</dbReference>
<sequence length="496" mass="52226">MEGIPSSKQTWEDVFGAHQAAGWHFELADSRTNLGSRKRKRGPQLLPQVHTAKAPPEPAALPPQVSKGLLARLRGYGLATAPHACELWQVEGAAALPEDRVARRICALLWQLVTGVSAARLAAAVLLDAGWARAALAAVHKAAAELRSAVEARAAWTRSALPSSSRAASALVAALAARVPAAQRACTSTGSGLSPEQAVMVMAELDGAYYALLEHALCCGWAAPAMPPPHAWFPAFATAHPGNAMACERLLCVRGQLDFAREVWGVRAKPGGALRLPCKAAEANPLLAVLFARFQEGARLLHGLGFGASGELDTYADQPWPAYLALRAWRESARECHFYAYAPPNRAALRALAARSPLVEVGAGLGYWAALLRSAGTAVAACDASPPGARGAPNKYHGRVPAISPVLSGGPRFAAARPDHALLLCYPPPQGSMAEDCLRLYRGACVCLVGEAPGGDTGTRGFFRALQADFELAQRLRLPNWSDTIGNARAAVASVI</sequence>